<dbReference type="PROSITE" id="PS51482">
    <property type="entry name" value="DEGV"/>
    <property type="match status" value="1"/>
</dbReference>
<dbReference type="Gene3D" id="3.40.50.10170">
    <property type="match status" value="1"/>
</dbReference>
<dbReference type="NCBIfam" id="TIGR00762">
    <property type="entry name" value="DegV"/>
    <property type="match status" value="1"/>
</dbReference>
<reference evidence="3" key="1">
    <citation type="submission" date="2017-02" db="EMBL/GenBank/DDBJ databases">
        <authorList>
            <person name="Varghese N."/>
            <person name="Submissions S."/>
        </authorList>
    </citation>
    <scope>NUCLEOTIDE SEQUENCE [LARGE SCALE GENOMIC DNA]</scope>
    <source>
        <strain evidence="3">ATCC 35199</strain>
    </source>
</reference>
<proteinExistence type="predicted"/>
<keyword evidence="1" id="KW-0446">Lipid-binding</keyword>
<name>A0A1T5D7F2_9FIRM</name>
<dbReference type="Pfam" id="PF02645">
    <property type="entry name" value="DegV"/>
    <property type="match status" value="1"/>
</dbReference>
<dbReference type="InterPro" id="IPR003797">
    <property type="entry name" value="DegV"/>
</dbReference>
<dbReference type="PANTHER" id="PTHR33434:SF2">
    <property type="entry name" value="FATTY ACID-BINDING PROTEIN TM_1468"/>
    <property type="match status" value="1"/>
</dbReference>
<gene>
    <name evidence="2" type="ORF">SAMN02745120_2610</name>
</gene>
<protein>
    <submittedName>
        <fullName evidence="2">EDD domain protein, DegV family</fullName>
    </submittedName>
</protein>
<dbReference type="AlphaFoldDB" id="A0A1T5D7F2"/>
<dbReference type="Proteomes" id="UP000243406">
    <property type="component" value="Unassembled WGS sequence"/>
</dbReference>
<sequence>MGTRVIADSTSYMGKQLLEKYNINQVSLSVDFGDESYRETEISNEDFYNLMDKKGIPKSSQPPIGELVKAFYDVVSSGDSAVGVFLSSDMSGTYQSALMAKNMVLEKLPDAEIEVVDSKSNCMQLGFAVLAAAKAAIEGLSLDKIVEKAKDNIDRSRFLFIPDNLVYLEKGGRIGRAGAMLGNLLKIIPILTVEDGITSIYKKVRTKQKAVTQMIEKILEDAKNFGGLEELVVHHINCIDEAKLVAEKLKEILPIKTIAIHDIGPVIGLHVGPGAIGIAYYTKEKMR</sequence>
<evidence type="ECO:0000256" key="1">
    <source>
        <dbReference type="ARBA" id="ARBA00023121"/>
    </source>
</evidence>
<dbReference type="SUPFAM" id="SSF82549">
    <property type="entry name" value="DAK1/DegV-like"/>
    <property type="match status" value="1"/>
</dbReference>
<dbReference type="InterPro" id="IPR050270">
    <property type="entry name" value="DegV_domain_contain"/>
</dbReference>
<dbReference type="Gene3D" id="3.30.1180.10">
    <property type="match status" value="1"/>
</dbReference>
<keyword evidence="3" id="KW-1185">Reference proteome</keyword>
<evidence type="ECO:0000313" key="3">
    <source>
        <dbReference type="Proteomes" id="UP000243406"/>
    </source>
</evidence>
<evidence type="ECO:0000313" key="2">
    <source>
        <dbReference type="EMBL" id="SKB67463.1"/>
    </source>
</evidence>
<dbReference type="EMBL" id="FUYN01000007">
    <property type="protein sequence ID" value="SKB67463.1"/>
    <property type="molecule type" value="Genomic_DNA"/>
</dbReference>
<organism evidence="2 3">
    <name type="scientific">Acetoanaerobium noterae</name>
    <dbReference type="NCBI Taxonomy" id="745369"/>
    <lineage>
        <taxon>Bacteria</taxon>
        <taxon>Bacillati</taxon>
        <taxon>Bacillota</taxon>
        <taxon>Clostridia</taxon>
        <taxon>Peptostreptococcales</taxon>
        <taxon>Filifactoraceae</taxon>
        <taxon>Acetoanaerobium</taxon>
    </lineage>
</organism>
<dbReference type="RefSeq" id="WP_079590377.1">
    <property type="nucleotide sequence ID" value="NZ_FUYN01000007.1"/>
</dbReference>
<accession>A0A1T5D7F2</accession>
<dbReference type="PANTHER" id="PTHR33434">
    <property type="entry name" value="DEGV DOMAIN-CONTAINING PROTEIN DR_1986-RELATED"/>
    <property type="match status" value="1"/>
</dbReference>
<dbReference type="GO" id="GO:0008289">
    <property type="term" value="F:lipid binding"/>
    <property type="evidence" value="ECO:0007669"/>
    <property type="project" value="UniProtKB-KW"/>
</dbReference>
<dbReference type="InterPro" id="IPR043168">
    <property type="entry name" value="DegV_C"/>
</dbReference>
<dbReference type="OrthoDB" id="9780216at2"/>